<comment type="caution">
    <text evidence="3">The sequence shown here is derived from an EMBL/GenBank/DDBJ whole genome shotgun (WGS) entry which is preliminary data.</text>
</comment>
<feature type="compositionally biased region" description="Polar residues" evidence="1">
    <location>
        <begin position="242"/>
        <end position="255"/>
    </location>
</feature>
<keyword evidence="3" id="KW-0966">Cell projection</keyword>
<gene>
    <name evidence="3" type="ORF">GCM10023333_04290</name>
</gene>
<accession>A0ABP9EB70</accession>
<feature type="region of interest" description="Disordered" evidence="1">
    <location>
        <begin position="197"/>
        <end position="277"/>
    </location>
</feature>
<dbReference type="PANTHER" id="PTHR37533:SF2">
    <property type="entry name" value="FLAGELLAR HOOK-LENGTH CONTROL PROTEIN"/>
    <property type="match status" value="1"/>
</dbReference>
<keyword evidence="3" id="KW-0282">Flagellum</keyword>
<dbReference type="CDD" id="cd17470">
    <property type="entry name" value="T3SS_Flik_C"/>
    <property type="match status" value="1"/>
</dbReference>
<feature type="region of interest" description="Disordered" evidence="1">
    <location>
        <begin position="159"/>
        <end position="179"/>
    </location>
</feature>
<organism evidence="3 4">
    <name type="scientific">Ferrimonas pelagia</name>
    <dbReference type="NCBI Taxonomy" id="1177826"/>
    <lineage>
        <taxon>Bacteria</taxon>
        <taxon>Pseudomonadati</taxon>
        <taxon>Pseudomonadota</taxon>
        <taxon>Gammaproteobacteria</taxon>
        <taxon>Alteromonadales</taxon>
        <taxon>Ferrimonadaceae</taxon>
        <taxon>Ferrimonas</taxon>
    </lineage>
</organism>
<keyword evidence="4" id="KW-1185">Reference proteome</keyword>
<proteinExistence type="predicted"/>
<feature type="region of interest" description="Disordered" evidence="1">
    <location>
        <begin position="107"/>
        <end position="147"/>
    </location>
</feature>
<dbReference type="InterPro" id="IPR038610">
    <property type="entry name" value="FliK-like_C_sf"/>
</dbReference>
<protein>
    <submittedName>
        <fullName evidence="3">Flagellar hook-length control protein FliK</fullName>
    </submittedName>
</protein>
<dbReference type="Pfam" id="PF02120">
    <property type="entry name" value="Flg_hook"/>
    <property type="match status" value="1"/>
</dbReference>
<keyword evidence="3" id="KW-0969">Cilium</keyword>
<dbReference type="Gene3D" id="3.30.750.140">
    <property type="match status" value="1"/>
</dbReference>
<evidence type="ECO:0000313" key="3">
    <source>
        <dbReference type="EMBL" id="GAA4874480.1"/>
    </source>
</evidence>
<evidence type="ECO:0000259" key="2">
    <source>
        <dbReference type="Pfam" id="PF02120"/>
    </source>
</evidence>
<feature type="region of interest" description="Disordered" evidence="1">
    <location>
        <begin position="1"/>
        <end position="29"/>
    </location>
</feature>
<dbReference type="PANTHER" id="PTHR37533">
    <property type="entry name" value="FLAGELLAR HOOK-LENGTH CONTROL PROTEIN"/>
    <property type="match status" value="1"/>
</dbReference>
<feature type="domain" description="Flagellar hook-length control protein-like C-terminal" evidence="2">
    <location>
        <begin position="334"/>
        <end position="417"/>
    </location>
</feature>
<dbReference type="EMBL" id="BAABJZ010000006">
    <property type="protein sequence ID" value="GAA4874480.1"/>
    <property type="molecule type" value="Genomic_DNA"/>
</dbReference>
<sequence length="456" mass="47625">MADFSEVLLRPEPLTTGATPSAGGESAADSEALFAGALAQAVEAGEQGGHLIGPGELAPASESRSAVTEGTDQPGQDLAAPQLNSEPEAEAGSEQLLGWLAQQTQALRVEPSAAEASAHTSASLEPEVLENEVAPQTPSKPESEHEVLPAWMADASQIERPSSAPLASDAEPVATAQMESAPAGAILTATERVAATEPMTVPASTKSVASLNIEPDEGTVRSSEAKAVSAGDKLSLEAERISTASRSVPTQSETRSGLEPSLSSGLDPRALSSSTVAEASLPQWHDEENPLAVQAKAGPATLAARAEPRMGMVADPVLSRQPIEAERMAPQLRDRLIMMVNSDKLTAEIRLDPPELGALQVRIQMNGEQAQLQIVTQQAQTRDLVEQALPRLREMLEQQGLQLADADIRQGDPQQGQSGAEGGAGEDGQIGAGDDSDEQRVSVAHRRHDGAIDYYA</sequence>
<feature type="compositionally biased region" description="Gly residues" evidence="1">
    <location>
        <begin position="419"/>
        <end position="431"/>
    </location>
</feature>
<name>A0ABP9EB70_9GAMM</name>
<feature type="region of interest" description="Disordered" evidence="1">
    <location>
        <begin position="45"/>
        <end position="95"/>
    </location>
</feature>
<dbReference type="Proteomes" id="UP001499988">
    <property type="component" value="Unassembled WGS sequence"/>
</dbReference>
<dbReference type="InterPro" id="IPR021136">
    <property type="entry name" value="Flagellar_hook_control-like_C"/>
</dbReference>
<evidence type="ECO:0000313" key="4">
    <source>
        <dbReference type="Proteomes" id="UP001499988"/>
    </source>
</evidence>
<reference evidence="4" key="1">
    <citation type="journal article" date="2019" name="Int. J. Syst. Evol. Microbiol.">
        <title>The Global Catalogue of Microorganisms (GCM) 10K type strain sequencing project: providing services to taxonomists for standard genome sequencing and annotation.</title>
        <authorList>
            <consortium name="The Broad Institute Genomics Platform"/>
            <consortium name="The Broad Institute Genome Sequencing Center for Infectious Disease"/>
            <person name="Wu L."/>
            <person name="Ma J."/>
        </authorList>
    </citation>
    <scope>NUCLEOTIDE SEQUENCE [LARGE SCALE GENOMIC DNA]</scope>
    <source>
        <strain evidence="4">JCM 18401</strain>
    </source>
</reference>
<dbReference type="RefSeq" id="WP_345332911.1">
    <property type="nucleotide sequence ID" value="NZ_BAABJZ010000006.1"/>
</dbReference>
<dbReference type="InterPro" id="IPR052563">
    <property type="entry name" value="FliK"/>
</dbReference>
<evidence type="ECO:0000256" key="1">
    <source>
        <dbReference type="SAM" id="MobiDB-lite"/>
    </source>
</evidence>
<feature type="compositionally biased region" description="Low complexity" evidence="1">
    <location>
        <begin position="112"/>
        <end position="123"/>
    </location>
</feature>
<feature type="region of interest" description="Disordered" evidence="1">
    <location>
        <begin position="409"/>
        <end position="456"/>
    </location>
</feature>
<feature type="compositionally biased region" description="Polar residues" evidence="1">
    <location>
        <begin position="62"/>
        <end position="74"/>
    </location>
</feature>